<keyword evidence="5 6" id="KW-0472">Membrane</keyword>
<comment type="similarity">
    <text evidence="2">Belongs to the FUN14 family.</text>
</comment>
<evidence type="ECO:0000256" key="6">
    <source>
        <dbReference type="SAM" id="Phobius"/>
    </source>
</evidence>
<accession>A0A420Y4P1</accession>
<evidence type="ECO:0000313" key="8">
    <source>
        <dbReference type="Proteomes" id="UP000275385"/>
    </source>
</evidence>
<dbReference type="Pfam" id="PF04930">
    <property type="entry name" value="FUN14"/>
    <property type="match status" value="1"/>
</dbReference>
<evidence type="ECO:0000256" key="4">
    <source>
        <dbReference type="ARBA" id="ARBA00022989"/>
    </source>
</evidence>
<feature type="transmembrane region" description="Helical" evidence="6">
    <location>
        <begin position="74"/>
        <end position="95"/>
    </location>
</feature>
<keyword evidence="4 6" id="KW-1133">Transmembrane helix</keyword>
<reference evidence="7 8" key="1">
    <citation type="submission" date="2018-08" db="EMBL/GenBank/DDBJ databases">
        <title>Draft genome of the lignicolous fungus Coniochaeta pulveracea.</title>
        <authorList>
            <person name="Borstlap C.J."/>
            <person name="De Witt R.N."/>
            <person name="Botha A."/>
            <person name="Volschenk H."/>
        </authorList>
    </citation>
    <scope>NUCLEOTIDE SEQUENCE [LARGE SCALE GENOMIC DNA]</scope>
    <source>
        <strain evidence="7 8">CAB683</strain>
    </source>
</reference>
<comment type="subcellular location">
    <subcellularLocation>
        <location evidence="1">Membrane</location>
    </subcellularLocation>
</comment>
<dbReference type="AlphaFoldDB" id="A0A420Y4P1"/>
<dbReference type="InterPro" id="IPR007014">
    <property type="entry name" value="FUN14"/>
</dbReference>
<evidence type="ECO:0000256" key="5">
    <source>
        <dbReference type="ARBA" id="ARBA00023136"/>
    </source>
</evidence>
<dbReference type="STRING" id="177199.A0A420Y4P1"/>
<evidence type="ECO:0000313" key="7">
    <source>
        <dbReference type="EMBL" id="RKU42851.1"/>
    </source>
</evidence>
<sequence length="150" mass="16192">MSAFPRLMCRSALRRNIIPLSLGVSTSVMLASRRAPMKFDTYAASSPRPVATESKPWLNAEVIKQLSSGSLTGFALGLVVSLFSKVLVLFIGLGITASQLASRLLGINVLDILKLRKRVDSSKILSSLNKNPVFKLSFGLTFALAAFTSF</sequence>
<dbReference type="OrthoDB" id="3990500at2759"/>
<gene>
    <name evidence="7" type="ORF">DL546_002484</name>
</gene>
<organism evidence="7 8">
    <name type="scientific">Coniochaeta pulveracea</name>
    <dbReference type="NCBI Taxonomy" id="177199"/>
    <lineage>
        <taxon>Eukaryota</taxon>
        <taxon>Fungi</taxon>
        <taxon>Dikarya</taxon>
        <taxon>Ascomycota</taxon>
        <taxon>Pezizomycotina</taxon>
        <taxon>Sordariomycetes</taxon>
        <taxon>Sordariomycetidae</taxon>
        <taxon>Coniochaetales</taxon>
        <taxon>Coniochaetaceae</taxon>
        <taxon>Coniochaeta</taxon>
    </lineage>
</organism>
<comment type="caution">
    <text evidence="7">The sequence shown here is derived from an EMBL/GenBank/DDBJ whole genome shotgun (WGS) entry which is preliminary data.</text>
</comment>
<dbReference type="GO" id="GO:0016020">
    <property type="term" value="C:membrane"/>
    <property type="evidence" value="ECO:0007669"/>
    <property type="project" value="UniProtKB-SubCell"/>
</dbReference>
<name>A0A420Y4P1_9PEZI</name>
<proteinExistence type="inferred from homology"/>
<evidence type="ECO:0000256" key="1">
    <source>
        <dbReference type="ARBA" id="ARBA00004370"/>
    </source>
</evidence>
<keyword evidence="3 6" id="KW-0812">Transmembrane</keyword>
<evidence type="ECO:0000256" key="2">
    <source>
        <dbReference type="ARBA" id="ARBA00009160"/>
    </source>
</evidence>
<dbReference type="EMBL" id="QVQW01000050">
    <property type="protein sequence ID" value="RKU42851.1"/>
    <property type="molecule type" value="Genomic_DNA"/>
</dbReference>
<keyword evidence="8" id="KW-1185">Reference proteome</keyword>
<evidence type="ECO:0000256" key="3">
    <source>
        <dbReference type="ARBA" id="ARBA00022692"/>
    </source>
</evidence>
<dbReference type="Proteomes" id="UP000275385">
    <property type="component" value="Unassembled WGS sequence"/>
</dbReference>
<protein>
    <submittedName>
        <fullName evidence="7">Uncharacterized protein</fullName>
    </submittedName>
</protein>